<dbReference type="InterPro" id="IPR003333">
    <property type="entry name" value="CMAS"/>
</dbReference>
<keyword evidence="2 6" id="KW-0489">Methyltransferase</keyword>
<evidence type="ECO:0000256" key="5">
    <source>
        <dbReference type="ARBA" id="ARBA00023098"/>
    </source>
</evidence>
<name>A0ABR9PE59_9ACTN</name>
<comment type="similarity">
    <text evidence="1">Belongs to the CFA/CMAS family.</text>
</comment>
<dbReference type="PIRSF" id="PIRSF003085">
    <property type="entry name" value="CMAS"/>
    <property type="match status" value="1"/>
</dbReference>
<evidence type="ECO:0000313" key="7">
    <source>
        <dbReference type="Proteomes" id="UP000806528"/>
    </source>
</evidence>
<dbReference type="GO" id="GO:0008168">
    <property type="term" value="F:methyltransferase activity"/>
    <property type="evidence" value="ECO:0007669"/>
    <property type="project" value="UniProtKB-KW"/>
</dbReference>
<dbReference type="InterPro" id="IPR050723">
    <property type="entry name" value="CFA/CMAS"/>
</dbReference>
<dbReference type="GO" id="GO:0032259">
    <property type="term" value="P:methylation"/>
    <property type="evidence" value="ECO:0007669"/>
    <property type="project" value="UniProtKB-KW"/>
</dbReference>
<organism evidence="6 7">
    <name type="scientific">Nocardiopsis coralli</name>
    <dbReference type="NCBI Taxonomy" id="2772213"/>
    <lineage>
        <taxon>Bacteria</taxon>
        <taxon>Bacillati</taxon>
        <taxon>Actinomycetota</taxon>
        <taxon>Actinomycetes</taxon>
        <taxon>Streptosporangiales</taxon>
        <taxon>Nocardiopsidaceae</taxon>
        <taxon>Nocardiopsis</taxon>
    </lineage>
</organism>
<keyword evidence="4" id="KW-0949">S-adenosyl-L-methionine</keyword>
<keyword evidence="3" id="KW-0808">Transferase</keyword>
<evidence type="ECO:0000256" key="3">
    <source>
        <dbReference type="ARBA" id="ARBA00022679"/>
    </source>
</evidence>
<evidence type="ECO:0000313" key="6">
    <source>
        <dbReference type="EMBL" id="MBE3002102.1"/>
    </source>
</evidence>
<dbReference type="Gene3D" id="3.40.50.150">
    <property type="entry name" value="Vaccinia Virus protein VP39"/>
    <property type="match status" value="1"/>
</dbReference>
<proteinExistence type="inferred from homology"/>
<dbReference type="Proteomes" id="UP000806528">
    <property type="component" value="Unassembled WGS sequence"/>
</dbReference>
<gene>
    <name evidence="6" type="ORF">IDM40_25875</name>
</gene>
<evidence type="ECO:0000256" key="1">
    <source>
        <dbReference type="ARBA" id="ARBA00010815"/>
    </source>
</evidence>
<evidence type="ECO:0000256" key="4">
    <source>
        <dbReference type="ARBA" id="ARBA00022691"/>
    </source>
</evidence>
<reference evidence="6 7" key="1">
    <citation type="submission" date="2020-09" db="EMBL/GenBank/DDBJ databases">
        <title>Diversity and distribution of actinomycetes associated with coral in the coast of Hainan.</title>
        <authorList>
            <person name="Li F."/>
        </authorList>
    </citation>
    <scope>NUCLEOTIDE SEQUENCE [LARGE SCALE GENOMIC DNA]</scope>
    <source>
        <strain evidence="6 7">HNM0947</strain>
    </source>
</reference>
<evidence type="ECO:0000256" key="2">
    <source>
        <dbReference type="ARBA" id="ARBA00022603"/>
    </source>
</evidence>
<dbReference type="PANTHER" id="PTHR43667">
    <property type="entry name" value="CYCLOPROPANE-FATTY-ACYL-PHOSPHOLIPID SYNTHASE"/>
    <property type="match status" value="1"/>
</dbReference>
<comment type="caution">
    <text evidence="6">The sequence shown here is derived from an EMBL/GenBank/DDBJ whole genome shotgun (WGS) entry which is preliminary data.</text>
</comment>
<keyword evidence="7" id="KW-1185">Reference proteome</keyword>
<dbReference type="SUPFAM" id="SSF53335">
    <property type="entry name" value="S-adenosyl-L-methionine-dependent methyltransferases"/>
    <property type="match status" value="1"/>
</dbReference>
<dbReference type="EMBL" id="JADBGI010000034">
    <property type="protein sequence ID" value="MBE3002102.1"/>
    <property type="molecule type" value="Genomic_DNA"/>
</dbReference>
<dbReference type="Pfam" id="PF02353">
    <property type="entry name" value="CMAS"/>
    <property type="match status" value="1"/>
</dbReference>
<dbReference type="CDD" id="cd02440">
    <property type="entry name" value="AdoMet_MTases"/>
    <property type="match status" value="1"/>
</dbReference>
<protein>
    <submittedName>
        <fullName evidence="6">Class I SAM-dependent methyltransferase</fullName>
    </submittedName>
</protein>
<sequence length="405" mass="44455">MLPAAASFVDGPPPFRIRAWDGSEAGPDDAPLVIVHDRDALRHVLARPGELGLARAYVAGHLDVEGDLTDALRRVWAHVRTHGTRVPRPGEWARTARTLLALGAVGTPPPVPECEARMSGRLHTRERDADAVSHHYDSGNDLYAFLLDASMAYSCAYWTSDADDYTLADAQHDKLDLICRKLELSEGDHLLDLGCGWGSLALHAARHHGARVTAVTLSKEQRDHVLERAAQAGLGDRVQVLLSHFREVAGGPYDAVATVEMGEHVGEAEYKILARQLHTLVRPGGPVLVQQMSRGADQPGGGPFIERYVAPDMHMRPLGRTIDLLEGGGLETRGVQALREHYVRTARAWLHTLETRFDEFTALAGDERARMWRLYLAGGALAFEEGRMGVDQILLRRPEHPGVQA</sequence>
<accession>A0ABR9PE59</accession>
<dbReference type="InterPro" id="IPR029063">
    <property type="entry name" value="SAM-dependent_MTases_sf"/>
</dbReference>
<dbReference type="PANTHER" id="PTHR43667:SF1">
    <property type="entry name" value="CYCLOPROPANE-FATTY-ACYL-PHOSPHOLIPID SYNTHASE"/>
    <property type="match status" value="1"/>
</dbReference>
<keyword evidence="5" id="KW-0443">Lipid metabolism</keyword>